<dbReference type="EMBL" id="MNBE01000228">
    <property type="protein sequence ID" value="OKP12405.1"/>
    <property type="molecule type" value="Genomic_DNA"/>
</dbReference>
<dbReference type="STRING" id="1316194.A0A1Q5UIT1"/>
<dbReference type="Proteomes" id="UP000186955">
    <property type="component" value="Unassembled WGS sequence"/>
</dbReference>
<feature type="compositionally biased region" description="Basic and acidic residues" evidence="1">
    <location>
        <begin position="10"/>
        <end position="27"/>
    </location>
</feature>
<reference evidence="2 3" key="1">
    <citation type="submission" date="2016-10" db="EMBL/GenBank/DDBJ databases">
        <title>Genome sequence of the ascomycete fungus Penicillium subrubescens.</title>
        <authorList>
            <person name="De Vries R.P."/>
            <person name="Peng M."/>
            <person name="Dilokpimol A."/>
            <person name="Hilden K."/>
            <person name="Makela M.R."/>
            <person name="Grigoriev I."/>
            <person name="Riley R."/>
            <person name="Granchi Z."/>
        </authorList>
    </citation>
    <scope>NUCLEOTIDE SEQUENCE [LARGE SCALE GENOMIC DNA]</scope>
    <source>
        <strain evidence="2 3">CBS 132785</strain>
    </source>
</reference>
<dbReference type="AlphaFoldDB" id="A0A1Q5UIT1"/>
<evidence type="ECO:0000313" key="2">
    <source>
        <dbReference type="EMBL" id="OKP12405.1"/>
    </source>
</evidence>
<evidence type="ECO:0000256" key="1">
    <source>
        <dbReference type="SAM" id="MobiDB-lite"/>
    </source>
</evidence>
<evidence type="ECO:0000313" key="3">
    <source>
        <dbReference type="Proteomes" id="UP000186955"/>
    </source>
</evidence>
<name>A0A1Q5UIT1_9EURO</name>
<organism evidence="2 3">
    <name type="scientific">Penicillium subrubescens</name>
    <dbReference type="NCBI Taxonomy" id="1316194"/>
    <lineage>
        <taxon>Eukaryota</taxon>
        <taxon>Fungi</taxon>
        <taxon>Dikarya</taxon>
        <taxon>Ascomycota</taxon>
        <taxon>Pezizomycotina</taxon>
        <taxon>Eurotiomycetes</taxon>
        <taxon>Eurotiomycetidae</taxon>
        <taxon>Eurotiales</taxon>
        <taxon>Aspergillaceae</taxon>
        <taxon>Penicillium</taxon>
    </lineage>
</organism>
<sequence>MSSSVKHVNSHRDDVSFAEKAEAIEQERPDEEQFSENEIRKIIRKVDRRLIPMSGLLVAICLLDRANLSNANIAGCVDEELTIT</sequence>
<accession>A0A1Q5UIT1</accession>
<protein>
    <submittedName>
        <fullName evidence="2">Uncharacterized protein</fullName>
    </submittedName>
</protein>
<proteinExistence type="predicted"/>
<gene>
    <name evidence="2" type="ORF">PENSUB_2141</name>
</gene>
<feature type="region of interest" description="Disordered" evidence="1">
    <location>
        <begin position="1"/>
        <end position="32"/>
    </location>
</feature>
<comment type="caution">
    <text evidence="2">The sequence shown here is derived from an EMBL/GenBank/DDBJ whole genome shotgun (WGS) entry which is preliminary data.</text>
</comment>
<keyword evidence="3" id="KW-1185">Reference proteome</keyword>